<dbReference type="PRINTS" id="PR00634">
    <property type="entry name" value="BETALLERGEN"/>
</dbReference>
<gene>
    <name evidence="3" type="ORF">M5K25_002201</name>
</gene>
<accession>A0ABD0W776</accession>
<evidence type="ECO:0000313" key="4">
    <source>
        <dbReference type="Proteomes" id="UP001552299"/>
    </source>
</evidence>
<dbReference type="AlphaFoldDB" id="A0ABD0W776"/>
<dbReference type="PANTHER" id="PTHR31213:SF201">
    <property type="entry name" value="OS03G0300400 PROTEIN"/>
    <property type="match status" value="1"/>
</dbReference>
<dbReference type="Gene3D" id="3.30.530.20">
    <property type="match status" value="5"/>
</dbReference>
<evidence type="ECO:0000259" key="2">
    <source>
        <dbReference type="SMART" id="SM01037"/>
    </source>
</evidence>
<keyword evidence="4" id="KW-1185">Reference proteome</keyword>
<proteinExistence type="inferred from homology"/>
<feature type="domain" description="Bet v I/Major latex protein" evidence="2">
    <location>
        <begin position="497"/>
        <end position="649"/>
    </location>
</feature>
<comment type="similarity">
    <text evidence="1">Belongs to the BetVI family.</text>
</comment>
<comment type="caution">
    <text evidence="3">The sequence shown here is derived from an EMBL/GenBank/DDBJ whole genome shotgun (WGS) entry which is preliminary data.</text>
</comment>
<dbReference type="InterPro" id="IPR050279">
    <property type="entry name" value="Plant_def-hormone_signal"/>
</dbReference>
<evidence type="ECO:0000256" key="1">
    <source>
        <dbReference type="ARBA" id="ARBA00009744"/>
    </source>
</evidence>
<feature type="domain" description="Bet v I/Major latex protein" evidence="2">
    <location>
        <begin position="1"/>
        <end position="149"/>
    </location>
</feature>
<dbReference type="EMBL" id="JANQDX010000002">
    <property type="protein sequence ID" value="KAL0927973.1"/>
    <property type="molecule type" value="Genomic_DNA"/>
</dbReference>
<dbReference type="SMART" id="SM01037">
    <property type="entry name" value="Bet_v_1"/>
    <property type="match status" value="3"/>
</dbReference>
<dbReference type="SUPFAM" id="SSF55961">
    <property type="entry name" value="Bet v1-like"/>
    <property type="match status" value="5"/>
</dbReference>
<protein>
    <recommendedName>
        <fullName evidence="2">Bet v I/Major latex protein domain-containing protein</fullName>
    </recommendedName>
</protein>
<dbReference type="InterPro" id="IPR023393">
    <property type="entry name" value="START-like_dom_sf"/>
</dbReference>
<dbReference type="Pfam" id="PF00407">
    <property type="entry name" value="Bet_v_1"/>
    <property type="match status" value="4"/>
</dbReference>
<evidence type="ECO:0000313" key="3">
    <source>
        <dbReference type="EMBL" id="KAL0927973.1"/>
    </source>
</evidence>
<organism evidence="3 4">
    <name type="scientific">Dendrobium thyrsiflorum</name>
    <name type="common">Pinecone-like raceme dendrobium</name>
    <name type="synonym">Orchid</name>
    <dbReference type="NCBI Taxonomy" id="117978"/>
    <lineage>
        <taxon>Eukaryota</taxon>
        <taxon>Viridiplantae</taxon>
        <taxon>Streptophyta</taxon>
        <taxon>Embryophyta</taxon>
        <taxon>Tracheophyta</taxon>
        <taxon>Spermatophyta</taxon>
        <taxon>Magnoliopsida</taxon>
        <taxon>Liliopsida</taxon>
        <taxon>Asparagales</taxon>
        <taxon>Orchidaceae</taxon>
        <taxon>Epidendroideae</taxon>
        <taxon>Malaxideae</taxon>
        <taxon>Dendrobiinae</taxon>
        <taxon>Dendrobium</taxon>
    </lineage>
</organism>
<dbReference type="PANTHER" id="PTHR31213">
    <property type="entry name" value="OS08G0374000 PROTEIN-RELATED"/>
    <property type="match status" value="1"/>
</dbReference>
<sequence length="654" mass="70162">MSSSWTLEVETKESAAAIYKAAFLDWHNLGPKLIPELITSVTLISGGGTPGSIRQINFTPAVPFGFVKERLDLVDREKLELKVSIVEGGDLGIKIESATTHIKVEPKGNGSIVKVTATYKAIAGVDISEDIKKAQEGFIKSIKAQARRKMSSSWTAEVETKAPAAAIFKAAFLDWHNLGPKLIPQIITGVTLISGDGSAGSIRQINFSPAVPFSFVKERLDFVDHEKFELKTSVVEGGDLGNKIESATSHIKVEPKGNSSIVKMSSSWTAEVETKAPAAAIFKAAFLDWHNLGPKLIPQIITGVTLISGDGSPGSIRQINFSPAVPFSFVKERLDLVDHEKLELKTSVVEGGDLGSKIESATSHIKVEPKGNSSIVKVLATYKAIAGVDVAEDIKKAKEEVETKAPAAAIFKAAFLDWHNLGPKLIPQIITGVTLISGDGSPGSIRQINFSPAVPFSFVKERLDLVDHEKFELKTSVIEGGDLGSKIESATSHIKIKMSSSWTAEVETKAPADIIFKAAFLDWHNLGPKLIPQIITGVTLISGDGSPGSIRQINFSPVVPFSFVKERLDLVDHEKFELKTSVVEGGDLGSKIESATSHIKVEPKGNSSIVKVLATYKAIAGVDVAEDIKKAKEGFINSVKAVEQHLEANPGAYA</sequence>
<dbReference type="InterPro" id="IPR000916">
    <property type="entry name" value="Bet_v_I/MLP"/>
</dbReference>
<dbReference type="InterPro" id="IPR024949">
    <property type="entry name" value="Bet_v_I_allergen"/>
</dbReference>
<name>A0ABD0W776_DENTH</name>
<dbReference type="FunFam" id="3.30.530.20:FF:000007">
    <property type="entry name" value="Major pollen allergen Bet v 1-A"/>
    <property type="match status" value="5"/>
</dbReference>
<reference evidence="3 4" key="1">
    <citation type="journal article" date="2024" name="Plant Biotechnol. J.">
        <title>Dendrobium thyrsiflorum genome and its molecular insights into genes involved in important horticultural traits.</title>
        <authorList>
            <person name="Chen B."/>
            <person name="Wang J.Y."/>
            <person name="Zheng P.J."/>
            <person name="Li K.L."/>
            <person name="Liang Y.M."/>
            <person name="Chen X.F."/>
            <person name="Zhang C."/>
            <person name="Zhao X."/>
            <person name="He X."/>
            <person name="Zhang G.Q."/>
            <person name="Liu Z.J."/>
            <person name="Xu Q."/>
        </authorList>
    </citation>
    <scope>NUCLEOTIDE SEQUENCE [LARGE SCALE GENOMIC DNA]</scope>
    <source>
        <strain evidence="3">GZMU011</strain>
    </source>
</reference>
<dbReference type="CDD" id="cd07816">
    <property type="entry name" value="Bet_v1-like"/>
    <property type="match status" value="5"/>
</dbReference>
<dbReference type="Proteomes" id="UP001552299">
    <property type="component" value="Unassembled WGS sequence"/>
</dbReference>
<feature type="domain" description="Bet v I/Major latex protein" evidence="2">
    <location>
        <begin position="263"/>
        <end position="413"/>
    </location>
</feature>